<feature type="transmembrane region" description="Helical" evidence="14">
    <location>
        <begin position="23"/>
        <end position="50"/>
    </location>
</feature>
<keyword evidence="17" id="KW-1185">Reference proteome</keyword>
<name>A0A443QV83_9ACAR</name>
<evidence type="ECO:0000256" key="8">
    <source>
        <dbReference type="ARBA" id="ARBA00023157"/>
    </source>
</evidence>
<organism evidence="16 17">
    <name type="scientific">Dinothrombium tinctorium</name>
    <dbReference type="NCBI Taxonomy" id="1965070"/>
    <lineage>
        <taxon>Eukaryota</taxon>
        <taxon>Metazoa</taxon>
        <taxon>Ecdysozoa</taxon>
        <taxon>Arthropoda</taxon>
        <taxon>Chelicerata</taxon>
        <taxon>Arachnida</taxon>
        <taxon>Acari</taxon>
        <taxon>Acariformes</taxon>
        <taxon>Trombidiformes</taxon>
        <taxon>Prostigmata</taxon>
        <taxon>Anystina</taxon>
        <taxon>Parasitengona</taxon>
        <taxon>Trombidioidea</taxon>
        <taxon>Trombidiidae</taxon>
        <taxon>Dinothrombium</taxon>
    </lineage>
</organism>
<dbReference type="InterPro" id="IPR017452">
    <property type="entry name" value="GPCR_Rhodpsn_7TM"/>
</dbReference>
<feature type="compositionally biased region" description="Low complexity" evidence="13">
    <location>
        <begin position="373"/>
        <end position="383"/>
    </location>
</feature>
<keyword evidence="11 12" id="KW-0807">Transducer</keyword>
<dbReference type="InterPro" id="IPR005390">
    <property type="entry name" value="NeuromedU_rcpt"/>
</dbReference>
<evidence type="ECO:0000259" key="15">
    <source>
        <dbReference type="PROSITE" id="PS50262"/>
    </source>
</evidence>
<dbReference type="GO" id="GO:0001607">
    <property type="term" value="F:neuromedin U receptor activity"/>
    <property type="evidence" value="ECO:0007669"/>
    <property type="project" value="InterPro"/>
</dbReference>
<dbReference type="GO" id="GO:0005886">
    <property type="term" value="C:plasma membrane"/>
    <property type="evidence" value="ECO:0007669"/>
    <property type="project" value="UniProtKB-SubCell"/>
</dbReference>
<comment type="subcellular location">
    <subcellularLocation>
        <location evidence="1">Cell membrane</location>
        <topology evidence="1">Multi-pass membrane protein</topology>
    </subcellularLocation>
</comment>
<dbReference type="PANTHER" id="PTHR24243">
    <property type="entry name" value="G-PROTEIN COUPLED RECEPTOR"/>
    <property type="match status" value="1"/>
</dbReference>
<evidence type="ECO:0000256" key="1">
    <source>
        <dbReference type="ARBA" id="ARBA00004651"/>
    </source>
</evidence>
<feature type="transmembrane region" description="Helical" evidence="14">
    <location>
        <begin position="62"/>
        <end position="86"/>
    </location>
</feature>
<comment type="caution">
    <text evidence="16">The sequence shown here is derived from an EMBL/GenBank/DDBJ whole genome shotgun (WGS) entry which is preliminary data.</text>
</comment>
<evidence type="ECO:0000256" key="12">
    <source>
        <dbReference type="RuleBase" id="RU000688"/>
    </source>
</evidence>
<evidence type="ECO:0000256" key="2">
    <source>
        <dbReference type="ARBA" id="ARBA00010663"/>
    </source>
</evidence>
<evidence type="ECO:0000256" key="4">
    <source>
        <dbReference type="ARBA" id="ARBA00022692"/>
    </source>
</evidence>
<feature type="transmembrane region" description="Helical" evidence="14">
    <location>
        <begin position="109"/>
        <end position="126"/>
    </location>
</feature>
<sequence>MNESSSNQLEIVLGPQRALTLPWLIPLTFLYITILIIGVIGNLLVILVILKFRYMQTVTNLYLCNLAVTDILILIAGVPVELYALWHQYPWNLGLFVCQLKHLVSESTSYSSILTLVTFTLERYLAICGTPKTPPVASNLNTNSTTHLKRIAVRNIAIIWTLSFLGAVPLTLFAQINYVYIKQVPVTESAWCGLPFNQPDRIWETIMLSSTVLFFVIPLTVISLLYYFIARTLKQATKLDPFNNPDLQLTDLRSSRKIIQSRKIVIRLLVAIVIAFTICWTPFHAQRLLFIYASLHTEWPEELRRINGIFFLVAGVLYYLNSTINPILYSAMSTRFRLAFNLYASGCCGGRSSKHSNRSSSSGNKHRATPSKSNSDNSVNVNGVNGHARGVTAKVHWNKNLNYLE</sequence>
<dbReference type="OrthoDB" id="5962705at2759"/>
<feature type="transmembrane region" description="Helical" evidence="14">
    <location>
        <begin position="157"/>
        <end position="181"/>
    </location>
</feature>
<evidence type="ECO:0000256" key="7">
    <source>
        <dbReference type="ARBA" id="ARBA00023136"/>
    </source>
</evidence>
<keyword evidence="7 14" id="KW-0472">Membrane</keyword>
<keyword evidence="4 12" id="KW-0812">Transmembrane</keyword>
<dbReference type="Gene3D" id="1.20.1070.10">
    <property type="entry name" value="Rhodopsin 7-helix transmembrane proteins"/>
    <property type="match status" value="1"/>
</dbReference>
<evidence type="ECO:0000256" key="13">
    <source>
        <dbReference type="SAM" id="MobiDB-lite"/>
    </source>
</evidence>
<feature type="transmembrane region" description="Helical" evidence="14">
    <location>
        <begin position="206"/>
        <end position="229"/>
    </location>
</feature>
<accession>A0A443QV83</accession>
<comment type="similarity">
    <text evidence="2 12">Belongs to the G-protein coupled receptor 1 family.</text>
</comment>
<keyword evidence="9 12" id="KW-0675">Receptor</keyword>
<dbReference type="SUPFAM" id="SSF81321">
    <property type="entry name" value="Family A G protein-coupled receptor-like"/>
    <property type="match status" value="1"/>
</dbReference>
<feature type="transmembrane region" description="Helical" evidence="14">
    <location>
        <begin position="303"/>
        <end position="320"/>
    </location>
</feature>
<feature type="transmembrane region" description="Helical" evidence="14">
    <location>
        <begin position="264"/>
        <end position="283"/>
    </location>
</feature>
<dbReference type="InterPro" id="IPR000276">
    <property type="entry name" value="GPCR_Rhodpsn"/>
</dbReference>
<evidence type="ECO:0000256" key="3">
    <source>
        <dbReference type="ARBA" id="ARBA00022475"/>
    </source>
</evidence>
<dbReference type="PRINTS" id="PR00237">
    <property type="entry name" value="GPCRRHODOPSN"/>
</dbReference>
<keyword evidence="10" id="KW-0325">Glycoprotein</keyword>
<keyword evidence="5 14" id="KW-1133">Transmembrane helix</keyword>
<evidence type="ECO:0000256" key="14">
    <source>
        <dbReference type="SAM" id="Phobius"/>
    </source>
</evidence>
<feature type="domain" description="G-protein coupled receptors family 1 profile" evidence="15">
    <location>
        <begin position="41"/>
        <end position="329"/>
    </location>
</feature>
<evidence type="ECO:0000313" key="17">
    <source>
        <dbReference type="Proteomes" id="UP000285301"/>
    </source>
</evidence>
<dbReference type="PANTHER" id="PTHR24243:SF208">
    <property type="entry name" value="PYROKININ-1 RECEPTOR"/>
    <property type="match status" value="1"/>
</dbReference>
<evidence type="ECO:0000256" key="5">
    <source>
        <dbReference type="ARBA" id="ARBA00022989"/>
    </source>
</evidence>
<dbReference type="STRING" id="1965070.A0A443QV83"/>
<feature type="non-terminal residue" evidence="16">
    <location>
        <position position="405"/>
    </location>
</feature>
<dbReference type="Proteomes" id="UP000285301">
    <property type="component" value="Unassembled WGS sequence"/>
</dbReference>
<evidence type="ECO:0000256" key="6">
    <source>
        <dbReference type="ARBA" id="ARBA00023040"/>
    </source>
</evidence>
<evidence type="ECO:0000256" key="9">
    <source>
        <dbReference type="ARBA" id="ARBA00023170"/>
    </source>
</evidence>
<dbReference type="PROSITE" id="PS00237">
    <property type="entry name" value="G_PROTEIN_RECEP_F1_1"/>
    <property type="match status" value="1"/>
</dbReference>
<reference evidence="16 17" key="1">
    <citation type="journal article" date="2018" name="Gigascience">
        <title>Genomes of trombidid mites reveal novel predicted allergens and laterally-transferred genes associated with secondary metabolism.</title>
        <authorList>
            <person name="Dong X."/>
            <person name="Chaisiri K."/>
            <person name="Xia D."/>
            <person name="Armstrong S.D."/>
            <person name="Fang Y."/>
            <person name="Donnelly M.J."/>
            <person name="Kadowaki T."/>
            <person name="McGarry J.W."/>
            <person name="Darby A.C."/>
            <person name="Makepeace B.L."/>
        </authorList>
    </citation>
    <scope>NUCLEOTIDE SEQUENCE [LARGE SCALE GENOMIC DNA]</scope>
    <source>
        <strain evidence="16">UoL-WK</strain>
    </source>
</reference>
<dbReference type="EMBL" id="NCKU01003778">
    <property type="protein sequence ID" value="RWS06932.1"/>
    <property type="molecule type" value="Genomic_DNA"/>
</dbReference>
<keyword evidence="6 12" id="KW-0297">G-protein coupled receptor</keyword>
<dbReference type="AlphaFoldDB" id="A0A443QV83"/>
<keyword evidence="8" id="KW-1015">Disulfide bond</keyword>
<dbReference type="PRINTS" id="PR01565">
    <property type="entry name" value="NEUROMEDINUR"/>
</dbReference>
<dbReference type="PROSITE" id="PS50262">
    <property type="entry name" value="G_PROTEIN_RECEP_F1_2"/>
    <property type="match status" value="1"/>
</dbReference>
<gene>
    <name evidence="16" type="ORF">B4U79_06359</name>
</gene>
<keyword evidence="3" id="KW-1003">Cell membrane</keyword>
<proteinExistence type="inferred from homology"/>
<dbReference type="Pfam" id="PF00001">
    <property type="entry name" value="7tm_1"/>
    <property type="match status" value="1"/>
</dbReference>
<evidence type="ECO:0000256" key="10">
    <source>
        <dbReference type="ARBA" id="ARBA00023180"/>
    </source>
</evidence>
<evidence type="ECO:0000313" key="16">
    <source>
        <dbReference type="EMBL" id="RWS06932.1"/>
    </source>
</evidence>
<protein>
    <submittedName>
        <fullName evidence="16">Neuromedin-U receptor 2-like protein</fullName>
    </submittedName>
</protein>
<evidence type="ECO:0000256" key="11">
    <source>
        <dbReference type="ARBA" id="ARBA00023224"/>
    </source>
</evidence>
<feature type="region of interest" description="Disordered" evidence="13">
    <location>
        <begin position="351"/>
        <end position="383"/>
    </location>
</feature>